<gene>
    <name evidence="5" type="ORF">HNR38_001333</name>
</gene>
<organism evidence="5 6">
    <name type="scientific">Marinobacter oulmenensis</name>
    <dbReference type="NCBI Taxonomy" id="643747"/>
    <lineage>
        <taxon>Bacteria</taxon>
        <taxon>Pseudomonadati</taxon>
        <taxon>Pseudomonadota</taxon>
        <taxon>Gammaproteobacteria</taxon>
        <taxon>Pseudomonadales</taxon>
        <taxon>Marinobacteraceae</taxon>
        <taxon>Marinobacter</taxon>
    </lineage>
</organism>
<comment type="similarity">
    <text evidence="1">Belongs to the Mg-chelatase subunits D/I family. ComM subfamily.</text>
</comment>
<dbReference type="Gene3D" id="3.40.50.300">
    <property type="entry name" value="P-loop containing nucleotide triphosphate hydrolases"/>
    <property type="match status" value="1"/>
</dbReference>
<dbReference type="InterPro" id="IPR001208">
    <property type="entry name" value="MCM_dom"/>
</dbReference>
<name>A0A840UJ63_9GAMM</name>
<dbReference type="RefSeq" id="WP_183701067.1">
    <property type="nucleotide sequence ID" value="NZ_JACHFE010000003.1"/>
</dbReference>
<dbReference type="InterPro" id="IPR025158">
    <property type="entry name" value="Mg_chelat-rel_C"/>
</dbReference>
<dbReference type="Proteomes" id="UP000591735">
    <property type="component" value="Unassembled WGS sequence"/>
</dbReference>
<keyword evidence="3" id="KW-0067">ATP-binding</keyword>
<evidence type="ECO:0000256" key="3">
    <source>
        <dbReference type="ARBA" id="ARBA00022840"/>
    </source>
</evidence>
<sequence length="510" mass="54017">MFATVHSRAVLGVSAPPVTVEVHLSGGLPALSIVGLPETGVRESKDRVRSALLNAGFEFPARRITINLAPADLPKEGGRFDLPIALGILAASGQIPAQALENTEFLGELSLDGGLRPIKGALPAILAAREAGRALMVPQDNAAEAALISDGDVLAASHILAVCEHLHGRARLVPLARSEPGAAQGDPGAMPDLADVRGQQVPRRALEVAAAGAHNLLFFGTPGTGKSMLASRLPGILPALDDAAAMEVASVHSVAGQSLQSGGWRQPPFRSPHHTASAVALVGGGSSPRPGEISLAHRGVLFLDELPEFERRVLEVLREPMESGEIVISRAARQVTFPARFQVVAAMNPCPCGYSGHPSIECQCTPTQVMRYRARISGPLLDRFDLHVEVPVQTGDVLLGPGEPGETTARVRERVLAARARQNRRGVLNAFLAGRRLEDACRLDAGSEQLLTSAMERLGLSARALHRILRVARTLADLDGSDHLRRQHLVEALGYRQLDRQQGQGANVSA</sequence>
<dbReference type="InterPro" id="IPR003593">
    <property type="entry name" value="AAA+_ATPase"/>
</dbReference>
<dbReference type="InterPro" id="IPR020568">
    <property type="entry name" value="Ribosomal_Su5_D2-typ_SF"/>
</dbReference>
<dbReference type="GO" id="GO:0005524">
    <property type="term" value="F:ATP binding"/>
    <property type="evidence" value="ECO:0007669"/>
    <property type="project" value="UniProtKB-KW"/>
</dbReference>
<evidence type="ECO:0000313" key="5">
    <source>
        <dbReference type="EMBL" id="MBB5320847.1"/>
    </source>
</evidence>
<keyword evidence="6" id="KW-1185">Reference proteome</keyword>
<reference evidence="5 6" key="1">
    <citation type="submission" date="2020-08" db="EMBL/GenBank/DDBJ databases">
        <title>Genomic Encyclopedia of Type Strains, Phase IV (KMG-IV): sequencing the most valuable type-strain genomes for metagenomic binning, comparative biology and taxonomic classification.</title>
        <authorList>
            <person name="Goeker M."/>
        </authorList>
    </citation>
    <scope>NUCLEOTIDE SEQUENCE [LARGE SCALE GENOMIC DNA]</scope>
    <source>
        <strain evidence="5 6">DSM 22359</strain>
    </source>
</reference>
<dbReference type="Pfam" id="PF01078">
    <property type="entry name" value="Mg_chelatase"/>
    <property type="match status" value="1"/>
</dbReference>
<dbReference type="SUPFAM" id="SSF52540">
    <property type="entry name" value="P-loop containing nucleoside triphosphate hydrolases"/>
    <property type="match status" value="1"/>
</dbReference>
<dbReference type="PANTHER" id="PTHR32039">
    <property type="entry name" value="MAGNESIUM-CHELATASE SUBUNIT CHLI"/>
    <property type="match status" value="1"/>
</dbReference>
<dbReference type="EMBL" id="JACHFE010000003">
    <property type="protein sequence ID" value="MBB5320847.1"/>
    <property type="molecule type" value="Genomic_DNA"/>
</dbReference>
<dbReference type="InterPro" id="IPR004482">
    <property type="entry name" value="Mg_chelat-rel"/>
</dbReference>
<dbReference type="AlphaFoldDB" id="A0A840UJ63"/>
<dbReference type="PRINTS" id="PR01657">
    <property type="entry name" value="MCMFAMILY"/>
</dbReference>
<dbReference type="InterPro" id="IPR045006">
    <property type="entry name" value="CHLI-like"/>
</dbReference>
<comment type="caution">
    <text evidence="5">The sequence shown here is derived from an EMBL/GenBank/DDBJ whole genome shotgun (WGS) entry which is preliminary data.</text>
</comment>
<dbReference type="NCBIfam" id="TIGR00368">
    <property type="entry name" value="YifB family Mg chelatase-like AAA ATPase"/>
    <property type="match status" value="1"/>
</dbReference>
<accession>A0A840UJ63</accession>
<dbReference type="Gene3D" id="3.30.230.10">
    <property type="match status" value="1"/>
</dbReference>
<dbReference type="InterPro" id="IPR000523">
    <property type="entry name" value="Mg_chelatse_chII-like_cat_dom"/>
</dbReference>
<evidence type="ECO:0000259" key="4">
    <source>
        <dbReference type="PROSITE" id="PS50051"/>
    </source>
</evidence>
<proteinExistence type="inferred from homology"/>
<dbReference type="Pfam" id="PF13335">
    <property type="entry name" value="Mg_chelatase_C"/>
    <property type="match status" value="1"/>
</dbReference>
<dbReference type="SMART" id="SM00382">
    <property type="entry name" value="AAA"/>
    <property type="match status" value="1"/>
</dbReference>
<dbReference type="GO" id="GO:0003677">
    <property type="term" value="F:DNA binding"/>
    <property type="evidence" value="ECO:0007669"/>
    <property type="project" value="InterPro"/>
</dbReference>
<dbReference type="Pfam" id="PF13541">
    <property type="entry name" value="ChlI"/>
    <property type="match status" value="1"/>
</dbReference>
<feature type="domain" description="MCM C-terminal AAA(+) ATPase" evidence="4">
    <location>
        <begin position="291"/>
        <end position="386"/>
    </location>
</feature>
<dbReference type="NCBIfam" id="NF007365">
    <property type="entry name" value="PRK09862.1"/>
    <property type="match status" value="1"/>
</dbReference>
<protein>
    <submittedName>
        <fullName evidence="5">Magnesium chelatase family protein</fullName>
    </submittedName>
</protein>
<keyword evidence="2" id="KW-0547">Nucleotide-binding</keyword>
<evidence type="ECO:0000256" key="1">
    <source>
        <dbReference type="ARBA" id="ARBA00006354"/>
    </source>
</evidence>
<evidence type="ECO:0000313" key="6">
    <source>
        <dbReference type="Proteomes" id="UP000591735"/>
    </source>
</evidence>
<dbReference type="PANTHER" id="PTHR32039:SF7">
    <property type="entry name" value="COMPETENCE PROTEIN COMM"/>
    <property type="match status" value="1"/>
</dbReference>
<dbReference type="InterPro" id="IPR027417">
    <property type="entry name" value="P-loop_NTPase"/>
</dbReference>
<evidence type="ECO:0000256" key="2">
    <source>
        <dbReference type="ARBA" id="ARBA00022741"/>
    </source>
</evidence>
<dbReference type="SUPFAM" id="SSF54211">
    <property type="entry name" value="Ribosomal protein S5 domain 2-like"/>
    <property type="match status" value="1"/>
</dbReference>
<dbReference type="InterPro" id="IPR014721">
    <property type="entry name" value="Ribsml_uS5_D2-typ_fold_subgr"/>
</dbReference>
<dbReference type="PROSITE" id="PS50051">
    <property type="entry name" value="MCM_2"/>
    <property type="match status" value="1"/>
</dbReference>